<reference evidence="4" key="1">
    <citation type="submission" date="2023-06" db="EMBL/GenBank/DDBJ databases">
        <title>Genome sequence of Nocardioides sp. SOB44.</title>
        <authorList>
            <person name="Zhang G."/>
        </authorList>
    </citation>
    <scope>NUCLEOTIDE SEQUENCE</scope>
    <source>
        <strain evidence="4">SOB44</strain>
    </source>
</reference>
<feature type="compositionally biased region" description="Acidic residues" evidence="3">
    <location>
        <begin position="441"/>
        <end position="451"/>
    </location>
</feature>
<dbReference type="Gene3D" id="2.150.10.10">
    <property type="entry name" value="Serralysin-like metalloprotease, C-terminal"/>
    <property type="match status" value="4"/>
</dbReference>
<accession>A0ABT8TNI8</accession>
<dbReference type="PANTHER" id="PTHR38340:SF1">
    <property type="entry name" value="S-LAYER PROTEIN"/>
    <property type="match status" value="1"/>
</dbReference>
<dbReference type="EMBL" id="JAULSC010000005">
    <property type="protein sequence ID" value="MDO3395530.1"/>
    <property type="molecule type" value="Genomic_DNA"/>
</dbReference>
<dbReference type="Proteomes" id="UP001168363">
    <property type="component" value="Unassembled WGS sequence"/>
</dbReference>
<dbReference type="InterPro" id="IPR011049">
    <property type="entry name" value="Serralysin-like_metalloprot_C"/>
</dbReference>
<dbReference type="RefSeq" id="WP_302706909.1">
    <property type="nucleotide sequence ID" value="NZ_JAULSC010000005.1"/>
</dbReference>
<evidence type="ECO:0000256" key="3">
    <source>
        <dbReference type="SAM" id="MobiDB-lite"/>
    </source>
</evidence>
<dbReference type="InterPro" id="IPR018511">
    <property type="entry name" value="Hemolysin-typ_Ca-bd_CS"/>
</dbReference>
<evidence type="ECO:0000256" key="2">
    <source>
        <dbReference type="ARBA" id="ARBA00022525"/>
    </source>
</evidence>
<dbReference type="Gene3D" id="2.120.10.30">
    <property type="entry name" value="TolB, C-terminal domain"/>
    <property type="match status" value="1"/>
</dbReference>
<keyword evidence="5" id="KW-1185">Reference proteome</keyword>
<protein>
    <recommendedName>
        <fullName evidence="6">Calcium-binding protein</fullName>
    </recommendedName>
</protein>
<dbReference type="PRINTS" id="PR00313">
    <property type="entry name" value="CABNDNGRPT"/>
</dbReference>
<dbReference type="SUPFAM" id="SSF82171">
    <property type="entry name" value="DPP6 N-terminal domain-like"/>
    <property type="match status" value="1"/>
</dbReference>
<dbReference type="PANTHER" id="PTHR38340">
    <property type="entry name" value="S-LAYER PROTEIN"/>
    <property type="match status" value="1"/>
</dbReference>
<dbReference type="PROSITE" id="PS00330">
    <property type="entry name" value="HEMOLYSIN_CALCIUM"/>
    <property type="match status" value="1"/>
</dbReference>
<dbReference type="Pfam" id="PF00353">
    <property type="entry name" value="HemolysinCabind"/>
    <property type="match status" value="5"/>
</dbReference>
<dbReference type="InterPro" id="IPR011042">
    <property type="entry name" value="6-blade_b-propeller_TolB-like"/>
</dbReference>
<feature type="compositionally biased region" description="Basic and acidic residues" evidence="3">
    <location>
        <begin position="796"/>
        <end position="807"/>
    </location>
</feature>
<dbReference type="InterPro" id="IPR050557">
    <property type="entry name" value="RTX_toxin/Mannuronan_C5-epim"/>
</dbReference>
<proteinExistence type="predicted"/>
<dbReference type="SUPFAM" id="SSF51120">
    <property type="entry name" value="beta-Roll"/>
    <property type="match status" value="4"/>
</dbReference>
<gene>
    <name evidence="4" type="ORF">QWJ41_07375</name>
</gene>
<organism evidence="4 5">
    <name type="scientific">Nocardioides cremeus</name>
    <dbReference type="NCBI Taxonomy" id="3058044"/>
    <lineage>
        <taxon>Bacteria</taxon>
        <taxon>Bacillati</taxon>
        <taxon>Actinomycetota</taxon>
        <taxon>Actinomycetes</taxon>
        <taxon>Propionibacteriales</taxon>
        <taxon>Nocardioidaceae</taxon>
        <taxon>Nocardioides</taxon>
    </lineage>
</organism>
<feature type="region of interest" description="Disordered" evidence="3">
    <location>
        <begin position="785"/>
        <end position="807"/>
    </location>
</feature>
<evidence type="ECO:0000313" key="5">
    <source>
        <dbReference type="Proteomes" id="UP001168363"/>
    </source>
</evidence>
<sequence>MRPRPRPTRRTVASSVPLGVARWLVVPGLLAALALALTVVVPLPVGPSAASPARAAEAAYTWESEGGTLLAGSWSGGTLQARATDSDDARTPLYAADPADLAYTSLEAVDWSPDRRRVLALDHAAPGDQDAMAVDVVTGERRPVRVPDRFVDEMVWAGSQHAAVLVRTGAGSELWEVAVDSGVARLVHSFVGGTGGLTSSPDGSRLGVLRSYSRGADATPRWGFEVVTVDRATGATTVLAELDEAPQDLAWSPTGERLLLSTQDELVVVDLDSAGGPAAEPRPVPGPPGSLVWAPSGERVLVRTYGGRRVVEVDTGRSEPGPLLTGSYEIVDWQPDPRCTITGTDGDDDLAGTPGDDVICAGAGDDRVRASAGRDLVLAGPGQDRLDHADDPAPVRAHLDRWLVRGHGDTEVYGVEELRGTDFDDLVLGSRGDEVLVGGGGDDEIDGSLGDDELRGGPGRDVATFAHRDLESRGSWRRVAADLRTGLARGDSGHDRLSGIEDLTAWDGGTLVGDDGPNRLSTHFGGILAPRGGDDVLAGGGRVDYAGAPRGVVVDQAAGVVTGWGRDRLVGFGNHGAPRGFTGSSHDDVFHLVRGGAKGRGGDDLITVSQEAAYALGGKGYDRVDLSAMSEGVQVAVHDPPDRFPGGVEVTGVEEVTLTAHDDVSLGGPRVVRAGAGDDVITTTPATEKILAGPGDDVVGRSRGDDVVRGGGGNDLLGFSAFTRLVHGGAGQDALVATGSRARVRVDLGTGRARVLDRWVRKRVVRLRAVEGVVGTTHDDLLVGDGGPNLLVPGPGRDEVRGRGGRD</sequence>
<keyword evidence="2" id="KW-0964">Secreted</keyword>
<name>A0ABT8TNI8_9ACTN</name>
<evidence type="ECO:0000313" key="4">
    <source>
        <dbReference type="EMBL" id="MDO3395530.1"/>
    </source>
</evidence>
<comment type="caution">
    <text evidence="4">The sequence shown here is derived from an EMBL/GenBank/DDBJ whole genome shotgun (WGS) entry which is preliminary data.</text>
</comment>
<feature type="region of interest" description="Disordered" evidence="3">
    <location>
        <begin position="437"/>
        <end position="458"/>
    </location>
</feature>
<dbReference type="InterPro" id="IPR001343">
    <property type="entry name" value="Hemolysn_Ca-bd"/>
</dbReference>
<comment type="subcellular location">
    <subcellularLocation>
        <location evidence="1">Secreted</location>
    </subcellularLocation>
</comment>
<evidence type="ECO:0008006" key="6">
    <source>
        <dbReference type="Google" id="ProtNLM"/>
    </source>
</evidence>
<evidence type="ECO:0000256" key="1">
    <source>
        <dbReference type="ARBA" id="ARBA00004613"/>
    </source>
</evidence>